<evidence type="ECO:0000256" key="3">
    <source>
        <dbReference type="ARBA" id="ARBA00022729"/>
    </source>
</evidence>
<accession>A0A0D3IH75</accession>
<feature type="transmembrane region" description="Helical" evidence="6">
    <location>
        <begin position="216"/>
        <end position="233"/>
    </location>
</feature>
<dbReference type="GeneID" id="17256844"/>
<dbReference type="PaxDb" id="2903-EOD10610"/>
<dbReference type="KEGG" id="ehx:EMIHUDRAFT_105053"/>
<evidence type="ECO:0000256" key="6">
    <source>
        <dbReference type="SAM" id="Phobius"/>
    </source>
</evidence>
<dbReference type="Pfam" id="PF06814">
    <property type="entry name" value="GOST_TM"/>
    <property type="match status" value="1"/>
</dbReference>
<feature type="domain" description="GOST seven transmembrane" evidence="7">
    <location>
        <begin position="189"/>
        <end position="300"/>
    </location>
</feature>
<keyword evidence="9" id="KW-1185">Reference proteome</keyword>
<dbReference type="Proteomes" id="UP000013827">
    <property type="component" value="Unassembled WGS sequence"/>
</dbReference>
<dbReference type="GO" id="GO:0016020">
    <property type="term" value="C:membrane"/>
    <property type="evidence" value="ECO:0007669"/>
    <property type="project" value="UniProtKB-SubCell"/>
</dbReference>
<dbReference type="Gene3D" id="2.160.20.80">
    <property type="entry name" value="E3 ubiquitin-protein ligase SopA"/>
    <property type="match status" value="1"/>
</dbReference>
<feature type="transmembrane region" description="Helical" evidence="6">
    <location>
        <begin position="289"/>
        <end position="312"/>
    </location>
</feature>
<evidence type="ECO:0000256" key="2">
    <source>
        <dbReference type="ARBA" id="ARBA00022692"/>
    </source>
</evidence>
<dbReference type="HOGENOM" id="CLU_437718_0_0_1"/>
<keyword evidence="5 6" id="KW-0472">Membrane</keyword>
<dbReference type="InterPro" id="IPR053937">
    <property type="entry name" value="GOST_TM"/>
</dbReference>
<keyword evidence="3" id="KW-0732">Signal</keyword>
<evidence type="ECO:0000256" key="1">
    <source>
        <dbReference type="ARBA" id="ARBA00004141"/>
    </source>
</evidence>
<organism evidence="8 9">
    <name type="scientific">Emiliania huxleyi (strain CCMP1516)</name>
    <dbReference type="NCBI Taxonomy" id="280463"/>
    <lineage>
        <taxon>Eukaryota</taxon>
        <taxon>Haptista</taxon>
        <taxon>Haptophyta</taxon>
        <taxon>Prymnesiophyceae</taxon>
        <taxon>Isochrysidales</taxon>
        <taxon>Noelaerhabdaceae</taxon>
        <taxon>Emiliania</taxon>
    </lineage>
</organism>
<dbReference type="STRING" id="2903.R1D837"/>
<protein>
    <recommendedName>
        <fullName evidence="7">GOST seven transmembrane domain-containing protein</fullName>
    </recommendedName>
</protein>
<dbReference type="InterPro" id="IPR009637">
    <property type="entry name" value="GPR107/GPR108-like"/>
</dbReference>
<keyword evidence="2 6" id="KW-0812">Transmembrane</keyword>
<reference evidence="9" key="1">
    <citation type="journal article" date="2013" name="Nature">
        <title>Pan genome of the phytoplankton Emiliania underpins its global distribution.</title>
        <authorList>
            <person name="Read B.A."/>
            <person name="Kegel J."/>
            <person name="Klute M.J."/>
            <person name="Kuo A."/>
            <person name="Lefebvre S.C."/>
            <person name="Maumus F."/>
            <person name="Mayer C."/>
            <person name="Miller J."/>
            <person name="Monier A."/>
            <person name="Salamov A."/>
            <person name="Young J."/>
            <person name="Aguilar M."/>
            <person name="Claverie J.M."/>
            <person name="Frickenhaus S."/>
            <person name="Gonzalez K."/>
            <person name="Herman E.K."/>
            <person name="Lin Y.C."/>
            <person name="Napier J."/>
            <person name="Ogata H."/>
            <person name="Sarno A.F."/>
            <person name="Shmutz J."/>
            <person name="Schroeder D."/>
            <person name="de Vargas C."/>
            <person name="Verret F."/>
            <person name="von Dassow P."/>
            <person name="Valentin K."/>
            <person name="Van de Peer Y."/>
            <person name="Wheeler G."/>
            <person name="Dacks J.B."/>
            <person name="Delwiche C.F."/>
            <person name="Dyhrman S.T."/>
            <person name="Glockner G."/>
            <person name="John U."/>
            <person name="Richards T."/>
            <person name="Worden A.Z."/>
            <person name="Zhang X."/>
            <person name="Grigoriev I.V."/>
            <person name="Allen A.E."/>
            <person name="Bidle K."/>
            <person name="Borodovsky M."/>
            <person name="Bowler C."/>
            <person name="Brownlee C."/>
            <person name="Cock J.M."/>
            <person name="Elias M."/>
            <person name="Gladyshev V.N."/>
            <person name="Groth M."/>
            <person name="Guda C."/>
            <person name="Hadaegh A."/>
            <person name="Iglesias-Rodriguez M.D."/>
            <person name="Jenkins J."/>
            <person name="Jones B.M."/>
            <person name="Lawson T."/>
            <person name="Leese F."/>
            <person name="Lindquist E."/>
            <person name="Lobanov A."/>
            <person name="Lomsadze A."/>
            <person name="Malik S.B."/>
            <person name="Marsh M.E."/>
            <person name="Mackinder L."/>
            <person name="Mock T."/>
            <person name="Mueller-Roeber B."/>
            <person name="Pagarete A."/>
            <person name="Parker M."/>
            <person name="Probert I."/>
            <person name="Quesneville H."/>
            <person name="Raines C."/>
            <person name="Rensing S.A."/>
            <person name="Riano-Pachon D.M."/>
            <person name="Richier S."/>
            <person name="Rokitta S."/>
            <person name="Shiraiwa Y."/>
            <person name="Soanes D.M."/>
            <person name="van der Giezen M."/>
            <person name="Wahlund T.M."/>
            <person name="Williams B."/>
            <person name="Wilson W."/>
            <person name="Wolfe G."/>
            <person name="Wurch L.L."/>
        </authorList>
    </citation>
    <scope>NUCLEOTIDE SEQUENCE</scope>
</reference>
<evidence type="ECO:0000313" key="8">
    <source>
        <dbReference type="EnsemblProtists" id="EOD10610"/>
    </source>
</evidence>
<dbReference type="InterPro" id="IPR001646">
    <property type="entry name" value="5peptide_repeat"/>
</dbReference>
<keyword evidence="4 6" id="KW-1133">Transmembrane helix</keyword>
<name>A0A0D3IH75_EMIH1</name>
<dbReference type="GO" id="GO:0005794">
    <property type="term" value="C:Golgi apparatus"/>
    <property type="evidence" value="ECO:0007669"/>
    <property type="project" value="TreeGrafter"/>
</dbReference>
<dbReference type="PANTHER" id="PTHR21229:SF1">
    <property type="entry name" value="GH17801P"/>
    <property type="match status" value="1"/>
</dbReference>
<dbReference type="eggNOG" id="KOG2568">
    <property type="taxonomic scope" value="Eukaryota"/>
</dbReference>
<dbReference type="AlphaFoldDB" id="A0A0D3IH75"/>
<feature type="transmembrane region" description="Helical" evidence="6">
    <location>
        <begin position="253"/>
        <end position="269"/>
    </location>
</feature>
<feature type="transmembrane region" description="Helical" evidence="6">
    <location>
        <begin position="332"/>
        <end position="349"/>
    </location>
</feature>
<dbReference type="SUPFAM" id="SSF141571">
    <property type="entry name" value="Pentapeptide repeat-like"/>
    <property type="match status" value="1"/>
</dbReference>
<dbReference type="RefSeq" id="XP_005763039.1">
    <property type="nucleotide sequence ID" value="XM_005762982.1"/>
</dbReference>
<dbReference type="PANTHER" id="PTHR21229">
    <property type="entry name" value="LUNG SEVEN TRANSMEMBRANE RECEPTOR"/>
    <property type="match status" value="1"/>
</dbReference>
<evidence type="ECO:0000256" key="4">
    <source>
        <dbReference type="ARBA" id="ARBA00022989"/>
    </source>
</evidence>
<evidence type="ECO:0000313" key="9">
    <source>
        <dbReference type="Proteomes" id="UP000013827"/>
    </source>
</evidence>
<sequence>MLSLPLLAPPANVYVYAQEALDPNVIWARRVGMWTVAEAPSRTVDSVAEVRLSLRFERPAAAGPGLVQLLFFHSSELSLLGTTDSDGRRALCCTDRAAAAGACRRAGMLVVRGDGEADEQQPGVWVRDVPFRGPEATGAVDATVRVSRSGVHYLLLASCAPSTGSVLVSGSTAWLNPHGYLPAELYAFLPFFGAMAALYSALLALWVGLCVRHRSLLLPLQVYIGGVILLGWLEAVTWYRDYDLFNAGGSRGVVPIVLGVLASTAKKTAPRARLTHSPVAPLSPQVSRLLLLVVCLGYGVALLSAAMITWQLGALAGDPLDESWATLWVFDAFWHALYFAVLLAHLLSLENKGCVTSMVFALCAQYFASGHFVNVPTAADEFGICKEVGSWRAARSLWVHTRPECEELCLTDHSCTAYEWSITAKDSLGNSRCELLSQPIGSIRRSSNHICQVKETAQGASAPPGQSAVAPSWLSSPARVASNKLPSSGARAPTSTNLIRRQAGCYAAPDKDCPCCQYVKPGEDVASACPQKDLRNADLRNASFEGAILQDMNIECAVFDGAELKSVSFMKSHGKGASFRHARMEGALFMSTSLDRASWHGVQGTLSATFEAATGSLPPEISPAV</sequence>
<dbReference type="Pfam" id="PF00805">
    <property type="entry name" value="Pentapeptide"/>
    <property type="match status" value="1"/>
</dbReference>
<evidence type="ECO:0000259" key="7">
    <source>
        <dbReference type="Pfam" id="PF06814"/>
    </source>
</evidence>
<feature type="transmembrane region" description="Helical" evidence="6">
    <location>
        <begin position="187"/>
        <end position="209"/>
    </location>
</feature>
<proteinExistence type="predicted"/>
<dbReference type="EnsemblProtists" id="EOD10610">
    <property type="protein sequence ID" value="EOD10610"/>
    <property type="gene ID" value="EMIHUDRAFT_105053"/>
</dbReference>
<comment type="subcellular location">
    <subcellularLocation>
        <location evidence="1">Membrane</location>
        <topology evidence="1">Multi-pass membrane protein</topology>
    </subcellularLocation>
</comment>
<reference evidence="8" key="2">
    <citation type="submission" date="2024-10" db="UniProtKB">
        <authorList>
            <consortium name="EnsemblProtists"/>
        </authorList>
    </citation>
    <scope>IDENTIFICATION</scope>
</reference>
<evidence type="ECO:0000256" key="5">
    <source>
        <dbReference type="ARBA" id="ARBA00023136"/>
    </source>
</evidence>